<keyword evidence="3" id="KW-0235">DNA replication</keyword>
<dbReference type="EMBL" id="CP022347">
    <property type="protein sequence ID" value="ASQ30276.1"/>
    <property type="molecule type" value="Genomic_DNA"/>
</dbReference>
<evidence type="ECO:0000256" key="2">
    <source>
        <dbReference type="ARBA" id="ARBA00022695"/>
    </source>
</evidence>
<organism evidence="5 6">
    <name type="scientific">Campylobacter avium LMG 24591</name>
    <dbReference type="NCBI Taxonomy" id="522484"/>
    <lineage>
        <taxon>Bacteria</taxon>
        <taxon>Pseudomonadati</taxon>
        <taxon>Campylobacterota</taxon>
        <taxon>Epsilonproteobacteria</taxon>
        <taxon>Campylobacterales</taxon>
        <taxon>Campylobacteraceae</taxon>
        <taxon>Campylobacter</taxon>
    </lineage>
</organism>
<keyword evidence="2" id="KW-0548">Nucleotidyltransferase</keyword>
<dbReference type="KEGG" id="cavi:CAV_0609"/>
<keyword evidence="1" id="KW-0808">Transferase</keyword>
<dbReference type="InterPro" id="IPR005790">
    <property type="entry name" value="DNA_polIII_delta"/>
</dbReference>
<dbReference type="AlphaFoldDB" id="A0A222MXK1"/>
<keyword evidence="4" id="KW-0239">DNA-directed DNA polymerase</keyword>
<evidence type="ECO:0000313" key="5">
    <source>
        <dbReference type="EMBL" id="ASQ30276.1"/>
    </source>
</evidence>
<dbReference type="InterPro" id="IPR027417">
    <property type="entry name" value="P-loop_NTPase"/>
</dbReference>
<gene>
    <name evidence="5" type="primary">holA</name>
    <name evidence="5" type="ORF">CAV_0609</name>
</gene>
<dbReference type="GO" id="GO:0009360">
    <property type="term" value="C:DNA polymerase III complex"/>
    <property type="evidence" value="ECO:0007669"/>
    <property type="project" value="TreeGrafter"/>
</dbReference>
<dbReference type="GO" id="GO:0003677">
    <property type="term" value="F:DNA binding"/>
    <property type="evidence" value="ECO:0007669"/>
    <property type="project" value="InterPro"/>
</dbReference>
<dbReference type="SUPFAM" id="SSF52540">
    <property type="entry name" value="P-loop containing nucleoside triphosphate hydrolases"/>
    <property type="match status" value="1"/>
</dbReference>
<dbReference type="Gene3D" id="3.40.50.300">
    <property type="entry name" value="P-loop containing nucleotide triphosphate hydrolases"/>
    <property type="match status" value="1"/>
</dbReference>
<dbReference type="Proteomes" id="UP000201169">
    <property type="component" value="Chromosome"/>
</dbReference>
<name>A0A222MXK1_9BACT</name>
<dbReference type="GO" id="GO:0006261">
    <property type="term" value="P:DNA-templated DNA replication"/>
    <property type="evidence" value="ECO:0007669"/>
    <property type="project" value="TreeGrafter"/>
</dbReference>
<evidence type="ECO:0000256" key="1">
    <source>
        <dbReference type="ARBA" id="ARBA00022679"/>
    </source>
</evidence>
<sequence>MYRKDLQRLLSTSYFPNFFALYGICNFQIELFADFIKRKFNAEEKLVLYFDEYNFQKAVNYLDHSSLFSEKKLLELKVNKKIPKKELEKFISLCKQDKDKFFLLEFYDESSKQSELETVFENNFARFFKAANAKEGVELLSLKANELNIKATQNALYLLYENFDENLYLCASELNKFKGLSINEESIKQYCFSLAVLGFDSFFDKILKAEDIRNDLDKILENFNEISLLSSLSANFYRLFKIVLYAKINGKVDLKDLLGYLPPSTVASKLQNQAFAISLKQYKSIFFLLLNSEYELKTNSKLSKKEFLISMFLDLSRILKA</sequence>
<dbReference type="PANTHER" id="PTHR34388:SF1">
    <property type="entry name" value="DNA POLYMERASE III SUBUNIT DELTA"/>
    <property type="match status" value="1"/>
</dbReference>
<dbReference type="RefSeq" id="WP_094325043.1">
    <property type="nucleotide sequence ID" value="NZ_CP022347.1"/>
</dbReference>
<dbReference type="OrthoDB" id="5329738at2"/>
<evidence type="ECO:0000256" key="3">
    <source>
        <dbReference type="ARBA" id="ARBA00022705"/>
    </source>
</evidence>
<dbReference type="PANTHER" id="PTHR34388">
    <property type="entry name" value="DNA POLYMERASE III SUBUNIT DELTA"/>
    <property type="match status" value="1"/>
</dbReference>
<protein>
    <submittedName>
        <fullName evidence="5">DNA polymerase III, delta subunit</fullName>
    </submittedName>
</protein>
<evidence type="ECO:0000313" key="6">
    <source>
        <dbReference type="Proteomes" id="UP000201169"/>
    </source>
</evidence>
<evidence type="ECO:0000256" key="4">
    <source>
        <dbReference type="ARBA" id="ARBA00022932"/>
    </source>
</evidence>
<proteinExistence type="predicted"/>
<reference evidence="5 6" key="1">
    <citation type="submission" date="2017-07" db="EMBL/GenBank/DDBJ databases">
        <title>Analysis of two Campylobacter avium genomes and identification of a novel hippuricase gene.</title>
        <authorList>
            <person name="Miller W.G."/>
            <person name="Chapman M.H."/>
            <person name="Yee E."/>
            <person name="Revez J."/>
            <person name="Bono J.L."/>
            <person name="Rossi M."/>
        </authorList>
    </citation>
    <scope>NUCLEOTIDE SEQUENCE [LARGE SCALE GENOMIC DNA]</scope>
    <source>
        <strain evidence="5 6">LMG 24591</strain>
    </source>
</reference>
<dbReference type="GO" id="GO:0003887">
    <property type="term" value="F:DNA-directed DNA polymerase activity"/>
    <property type="evidence" value="ECO:0007669"/>
    <property type="project" value="UniProtKB-KW"/>
</dbReference>
<accession>A0A222MXK1</accession>
<keyword evidence="6" id="KW-1185">Reference proteome</keyword>